<name>A0A0U1DKF9_9MYCO</name>
<protein>
    <submittedName>
        <fullName evidence="5">Stage II sporulation protein E (SpoIIE)</fullName>
    </submittedName>
</protein>
<dbReference type="EMBL" id="CTEC01000002">
    <property type="protein sequence ID" value="CQD18011.1"/>
    <property type="molecule type" value="Genomic_DNA"/>
</dbReference>
<keyword evidence="1" id="KW-0378">Hydrolase</keyword>
<feature type="domain" description="GAF" evidence="3">
    <location>
        <begin position="51"/>
        <end position="187"/>
    </location>
</feature>
<gene>
    <name evidence="5" type="ORF">BN000_04035</name>
</gene>
<dbReference type="SMART" id="SM00065">
    <property type="entry name" value="GAF"/>
    <property type="match status" value="2"/>
</dbReference>
<evidence type="ECO:0000256" key="2">
    <source>
        <dbReference type="SAM" id="Coils"/>
    </source>
</evidence>
<dbReference type="RefSeq" id="WP_090422466.1">
    <property type="nucleotide sequence ID" value="NZ_CTEC01000002.1"/>
</dbReference>
<dbReference type="SUPFAM" id="SSF55781">
    <property type="entry name" value="GAF domain-like"/>
    <property type="match status" value="2"/>
</dbReference>
<evidence type="ECO:0000259" key="3">
    <source>
        <dbReference type="SMART" id="SM00065"/>
    </source>
</evidence>
<dbReference type="Gene3D" id="3.30.565.10">
    <property type="entry name" value="Histidine kinase-like ATPase, C-terminal domain"/>
    <property type="match status" value="1"/>
</dbReference>
<dbReference type="InterPro" id="IPR036457">
    <property type="entry name" value="PPM-type-like_dom_sf"/>
</dbReference>
<evidence type="ECO:0000259" key="4">
    <source>
        <dbReference type="SMART" id="SM00331"/>
    </source>
</evidence>
<dbReference type="Pfam" id="PF01590">
    <property type="entry name" value="GAF"/>
    <property type="match status" value="2"/>
</dbReference>
<dbReference type="Proteomes" id="UP000199601">
    <property type="component" value="Unassembled WGS sequence"/>
</dbReference>
<dbReference type="InterPro" id="IPR029016">
    <property type="entry name" value="GAF-like_dom_sf"/>
</dbReference>
<dbReference type="Pfam" id="PF07228">
    <property type="entry name" value="SpoIIE"/>
    <property type="match status" value="1"/>
</dbReference>
<dbReference type="AlphaFoldDB" id="A0A0U1DKF9"/>
<dbReference type="InterPro" id="IPR003018">
    <property type="entry name" value="GAF"/>
</dbReference>
<proteinExistence type="predicted"/>
<feature type="domain" description="PPM-type phosphatase" evidence="4">
    <location>
        <begin position="514"/>
        <end position="729"/>
    </location>
</feature>
<dbReference type="SMART" id="SM00331">
    <property type="entry name" value="PP2C_SIG"/>
    <property type="match status" value="1"/>
</dbReference>
<dbReference type="SUPFAM" id="SSF55874">
    <property type="entry name" value="ATPase domain of HSP90 chaperone/DNA topoisomerase II/histidine kinase"/>
    <property type="match status" value="1"/>
</dbReference>
<dbReference type="InterPro" id="IPR036890">
    <property type="entry name" value="HATPase_C_sf"/>
</dbReference>
<feature type="coiled-coil region" evidence="2">
    <location>
        <begin position="15"/>
        <end position="42"/>
    </location>
</feature>
<reference evidence="6" key="1">
    <citation type="submission" date="2015-03" db="EMBL/GenBank/DDBJ databases">
        <authorList>
            <person name="Urmite Genomes"/>
        </authorList>
    </citation>
    <scope>NUCLEOTIDE SEQUENCE [LARGE SCALE GENOMIC DNA]</scope>
    <source>
        <strain evidence="6">CSUR P1344</strain>
    </source>
</reference>
<accession>A0A0U1DKF9</accession>
<organism evidence="5 6">
    <name type="scientific">Mycobacterium europaeum</name>
    <dbReference type="NCBI Taxonomy" id="761804"/>
    <lineage>
        <taxon>Bacteria</taxon>
        <taxon>Bacillati</taxon>
        <taxon>Actinomycetota</taxon>
        <taxon>Actinomycetes</taxon>
        <taxon>Mycobacteriales</taxon>
        <taxon>Mycobacteriaceae</taxon>
        <taxon>Mycobacterium</taxon>
        <taxon>Mycobacterium simiae complex</taxon>
    </lineage>
</organism>
<sequence length="856" mass="90832">MGNEGGGSAFTWQGRRELVSQIHEQLDELVAARDQMEQLVRVISEVGSDLDLDVTLHRIVKGAMELTGCRYAALGIRAADGALAAFVRAGIDEQTARQLGDLPVGEGLRLDDVSAHPQAGELQAHDPPLRALLGLPITVRAADFGSLYLVDDRPGRVFTDSQAAAVRALAIAAAAAIDNARLFERERESAKWTKASREITTALLSGDPQTGPLQLIVNRALELAGAEQAILLVPKEPDLPADQVNTLVVAATAGRYSSEVIGRQVPMDGSTTGGVARRGLPLITESFQYPIEGFTDVGERSAIVMPLIADGAVLGVIAVARDPQQSPFGNDYLELVSDFARHAAIALALAAGREHALNQELAEADTVEAAVNAAAEELRRLWRARPVVAVTFPAHSSSNGNAYGAPQVVSVGEPAQWSDLPPRTQQTLNSLRDGDLLTPSVGEAGTAGIALQHPEGVLVVWIDLAERRAFTLEDQTLLTVLAGRLGQGLQRVHQVDQQRETALALQHAILGPADLPHGFAVRYQAASRPLQVGGDWYDIVDLDDGRIAMVVGDCVGHGLAAATVMGQVRSACRALLFENPSPGAALAGMDRFAARLPGAQCTTAVCAVLDPETGELVYSSAGHPPPILVHADGTTQMLDDGHTIALGVRADWSRPEGRVTLPARATLLLYTDGLVERRRTALGQGITRAAALVQAGRGSTLDDLANHIMSALAPEGGYQDDVVLLLYRHPAPLELTFPADVSHLAPARKALRHWLTRTRLDPEQAMNVLVAAGEAVANAIEHGHRDKPEGTISLGATALVDQVQLTITDTGSWKPPQPASYPRRGRGIALMRGLMHDVTINPDAAGTTVRLSARIT</sequence>
<dbReference type="GO" id="GO:0016791">
    <property type="term" value="F:phosphatase activity"/>
    <property type="evidence" value="ECO:0007669"/>
    <property type="project" value="TreeGrafter"/>
</dbReference>
<dbReference type="Gene3D" id="3.30.450.40">
    <property type="match status" value="2"/>
</dbReference>
<dbReference type="PANTHER" id="PTHR43156">
    <property type="entry name" value="STAGE II SPORULATION PROTEIN E-RELATED"/>
    <property type="match status" value="1"/>
</dbReference>
<evidence type="ECO:0000313" key="5">
    <source>
        <dbReference type="EMBL" id="CQD18011.1"/>
    </source>
</evidence>
<dbReference type="PANTHER" id="PTHR43156:SF2">
    <property type="entry name" value="STAGE II SPORULATION PROTEIN E"/>
    <property type="match status" value="1"/>
</dbReference>
<dbReference type="Gene3D" id="3.60.40.10">
    <property type="entry name" value="PPM-type phosphatase domain"/>
    <property type="match status" value="1"/>
</dbReference>
<dbReference type="InterPro" id="IPR001932">
    <property type="entry name" value="PPM-type_phosphatase-like_dom"/>
</dbReference>
<dbReference type="Pfam" id="PF13581">
    <property type="entry name" value="HATPase_c_2"/>
    <property type="match status" value="1"/>
</dbReference>
<keyword evidence="6" id="KW-1185">Reference proteome</keyword>
<evidence type="ECO:0000256" key="1">
    <source>
        <dbReference type="ARBA" id="ARBA00022801"/>
    </source>
</evidence>
<dbReference type="InterPro" id="IPR003594">
    <property type="entry name" value="HATPase_dom"/>
</dbReference>
<dbReference type="CDD" id="cd16936">
    <property type="entry name" value="HATPase_RsbW-like"/>
    <property type="match status" value="1"/>
</dbReference>
<dbReference type="SUPFAM" id="SSF81606">
    <property type="entry name" value="PP2C-like"/>
    <property type="match status" value="1"/>
</dbReference>
<dbReference type="InterPro" id="IPR052016">
    <property type="entry name" value="Bact_Sigma-Reg"/>
</dbReference>
<keyword evidence="2" id="KW-0175">Coiled coil</keyword>
<evidence type="ECO:0000313" key="6">
    <source>
        <dbReference type="Proteomes" id="UP000199601"/>
    </source>
</evidence>
<feature type="domain" description="GAF" evidence="3">
    <location>
        <begin position="212"/>
        <end position="357"/>
    </location>
</feature>